<dbReference type="RefSeq" id="WP_269040439.1">
    <property type="nucleotide sequence ID" value="NZ_CP114040.1"/>
</dbReference>
<gene>
    <name evidence="2" type="ORF">O0S08_18190</name>
</gene>
<feature type="signal peptide" evidence="1">
    <location>
        <begin position="1"/>
        <end position="17"/>
    </location>
</feature>
<name>A0ABY7HG36_9BACT</name>
<protein>
    <recommendedName>
        <fullName evidence="4">Outer membrane protein beta-barrel domain-containing protein</fullName>
    </recommendedName>
</protein>
<reference evidence="2" key="1">
    <citation type="submission" date="2022-11" db="EMBL/GenBank/DDBJ databases">
        <title>Minimal conservation of predation-associated metabolite biosynthetic gene clusters underscores biosynthetic potential of Myxococcota including descriptions for ten novel species: Archangium lansinium sp. nov., Myxococcus landrumus sp. nov., Nannocystis bai.</title>
        <authorList>
            <person name="Ahearne A."/>
            <person name="Stevens C."/>
            <person name="Dowd S."/>
        </authorList>
    </citation>
    <scope>NUCLEOTIDE SEQUENCE</scope>
    <source>
        <strain evidence="2">Fl3</strain>
    </source>
</reference>
<dbReference type="Proteomes" id="UP001164459">
    <property type="component" value="Chromosome"/>
</dbReference>
<organism evidence="2 3">
    <name type="scientific">Nannocystis punicea</name>
    <dbReference type="NCBI Taxonomy" id="2995304"/>
    <lineage>
        <taxon>Bacteria</taxon>
        <taxon>Pseudomonadati</taxon>
        <taxon>Myxococcota</taxon>
        <taxon>Polyangia</taxon>
        <taxon>Nannocystales</taxon>
        <taxon>Nannocystaceae</taxon>
        <taxon>Nannocystis</taxon>
    </lineage>
</organism>
<keyword evidence="1" id="KW-0732">Signal</keyword>
<sequence>MPLVLAFSAMVSGQAQAGAAPPSCPAEQTTPERTRRLVFANLYGLDWSVLSGARVPSGEVSLFLGGSLRPRLDPRGLAWNTALGYELSASVGGADFFTAFHSWGGEYGLAYHRHHFAALGYGGPHDRLFYNFGGGLLLWRTTPIALEADARLGVVLGVKRGTRVKGILGGQARVIGVLEGRITTQLGFFAGLFVF</sequence>
<proteinExistence type="predicted"/>
<evidence type="ECO:0000313" key="2">
    <source>
        <dbReference type="EMBL" id="WAS98073.1"/>
    </source>
</evidence>
<evidence type="ECO:0000313" key="3">
    <source>
        <dbReference type="Proteomes" id="UP001164459"/>
    </source>
</evidence>
<dbReference type="EMBL" id="CP114040">
    <property type="protein sequence ID" value="WAS98073.1"/>
    <property type="molecule type" value="Genomic_DNA"/>
</dbReference>
<evidence type="ECO:0008006" key="4">
    <source>
        <dbReference type="Google" id="ProtNLM"/>
    </source>
</evidence>
<evidence type="ECO:0000256" key="1">
    <source>
        <dbReference type="SAM" id="SignalP"/>
    </source>
</evidence>
<feature type="chain" id="PRO_5047155362" description="Outer membrane protein beta-barrel domain-containing protein" evidence="1">
    <location>
        <begin position="18"/>
        <end position="195"/>
    </location>
</feature>
<accession>A0ABY7HG36</accession>
<keyword evidence="3" id="KW-1185">Reference proteome</keyword>